<keyword evidence="1" id="KW-0472">Membrane</keyword>
<keyword evidence="3" id="KW-1185">Reference proteome</keyword>
<protein>
    <submittedName>
        <fullName evidence="2">Uncharacterized protein</fullName>
    </submittedName>
</protein>
<organism evidence="2 3">
    <name type="scientific">Hydrogenophaga laconesensis</name>
    <dbReference type="NCBI Taxonomy" id="1805971"/>
    <lineage>
        <taxon>Bacteria</taxon>
        <taxon>Pseudomonadati</taxon>
        <taxon>Pseudomonadota</taxon>
        <taxon>Betaproteobacteria</taxon>
        <taxon>Burkholderiales</taxon>
        <taxon>Comamonadaceae</taxon>
        <taxon>Hydrogenophaga</taxon>
    </lineage>
</organism>
<keyword evidence="1" id="KW-0812">Transmembrane</keyword>
<evidence type="ECO:0000313" key="2">
    <source>
        <dbReference type="EMBL" id="MDR7095695.1"/>
    </source>
</evidence>
<reference evidence="2 3" key="1">
    <citation type="submission" date="2023-07" db="EMBL/GenBank/DDBJ databases">
        <title>Sorghum-associated microbial communities from plants grown in Nebraska, USA.</title>
        <authorList>
            <person name="Schachtman D."/>
        </authorList>
    </citation>
    <scope>NUCLEOTIDE SEQUENCE [LARGE SCALE GENOMIC DNA]</scope>
    <source>
        <strain evidence="2 3">BE240</strain>
    </source>
</reference>
<dbReference type="EMBL" id="JAVDWE010000010">
    <property type="protein sequence ID" value="MDR7095695.1"/>
    <property type="molecule type" value="Genomic_DNA"/>
</dbReference>
<comment type="caution">
    <text evidence="2">The sequence shown here is derived from an EMBL/GenBank/DDBJ whole genome shotgun (WGS) entry which is preliminary data.</text>
</comment>
<name>A0ABU1VDZ7_9BURK</name>
<keyword evidence="1" id="KW-1133">Transmembrane helix</keyword>
<feature type="transmembrane region" description="Helical" evidence="1">
    <location>
        <begin position="142"/>
        <end position="163"/>
    </location>
</feature>
<sequence length="165" mass="17581">MPDATPIIARAAASTAEVSLPQHGRGSECIGTKYLRIHRRHDPGQKGVFVVSSAVREGATDEIHVLAGQLGLGHNEGSEVLVSPATVWAYRRTQLATPNGALVLAVLCVALLAAWIDGTLALGKLPGWAWMHFETSTLDAMAAVSMTCKLVSPILAFLLALWFKK</sequence>
<evidence type="ECO:0000256" key="1">
    <source>
        <dbReference type="SAM" id="Phobius"/>
    </source>
</evidence>
<gene>
    <name evidence="2" type="ORF">J2X09_003447</name>
</gene>
<evidence type="ECO:0000313" key="3">
    <source>
        <dbReference type="Proteomes" id="UP001265550"/>
    </source>
</evidence>
<dbReference type="Proteomes" id="UP001265550">
    <property type="component" value="Unassembled WGS sequence"/>
</dbReference>
<dbReference type="RefSeq" id="WP_204732128.1">
    <property type="nucleotide sequence ID" value="NZ_JAVDWE010000010.1"/>
</dbReference>
<accession>A0ABU1VDZ7</accession>
<proteinExistence type="predicted"/>
<feature type="transmembrane region" description="Helical" evidence="1">
    <location>
        <begin position="101"/>
        <end position="122"/>
    </location>
</feature>